<organism evidence="1">
    <name type="scientific">Oryza punctata</name>
    <name type="common">Red rice</name>
    <dbReference type="NCBI Taxonomy" id="4537"/>
    <lineage>
        <taxon>Eukaryota</taxon>
        <taxon>Viridiplantae</taxon>
        <taxon>Streptophyta</taxon>
        <taxon>Embryophyta</taxon>
        <taxon>Tracheophyta</taxon>
        <taxon>Spermatophyta</taxon>
        <taxon>Magnoliopsida</taxon>
        <taxon>Liliopsida</taxon>
        <taxon>Poales</taxon>
        <taxon>Poaceae</taxon>
        <taxon>BOP clade</taxon>
        <taxon>Oryzoideae</taxon>
        <taxon>Oryzeae</taxon>
        <taxon>Oryzinae</taxon>
        <taxon>Oryza</taxon>
    </lineage>
</organism>
<keyword evidence="2" id="KW-1185">Reference proteome</keyword>
<dbReference type="HOGENOM" id="CLU_2982417_0_0_1"/>
<accession>A0A0E0KFP9</accession>
<reference evidence="1" key="1">
    <citation type="submission" date="2015-04" db="UniProtKB">
        <authorList>
            <consortium name="EnsemblPlants"/>
        </authorList>
    </citation>
    <scope>IDENTIFICATION</scope>
</reference>
<proteinExistence type="predicted"/>
<sequence length="58" mass="6443">MSCLNLYLIHPIDGNTTSPTRAPEHAQSTAVMMSSMFRPPWTNASRTLAPPRSPRHPL</sequence>
<dbReference type="Gramene" id="OPUNC03G21960.1">
    <property type="protein sequence ID" value="OPUNC03G21960.1"/>
    <property type="gene ID" value="OPUNC03G21960"/>
</dbReference>
<dbReference type="AlphaFoldDB" id="A0A0E0KFP9"/>
<evidence type="ECO:0000313" key="2">
    <source>
        <dbReference type="Proteomes" id="UP000026962"/>
    </source>
</evidence>
<protein>
    <submittedName>
        <fullName evidence="1">Uncharacterized protein</fullName>
    </submittedName>
</protein>
<dbReference type="EnsemblPlants" id="OPUNC03G21960.1">
    <property type="protein sequence ID" value="OPUNC03G21960.1"/>
    <property type="gene ID" value="OPUNC03G21960"/>
</dbReference>
<evidence type="ECO:0000313" key="1">
    <source>
        <dbReference type="EnsemblPlants" id="OPUNC03G21960.1"/>
    </source>
</evidence>
<name>A0A0E0KFP9_ORYPU</name>
<reference evidence="1" key="2">
    <citation type="submission" date="2018-05" db="EMBL/GenBank/DDBJ databases">
        <title>OpunRS2 (Oryza punctata Reference Sequence Version 2).</title>
        <authorList>
            <person name="Zhang J."/>
            <person name="Kudrna D."/>
            <person name="Lee S."/>
            <person name="Talag J."/>
            <person name="Welchert J."/>
            <person name="Wing R.A."/>
        </authorList>
    </citation>
    <scope>NUCLEOTIDE SEQUENCE [LARGE SCALE GENOMIC DNA]</scope>
</reference>
<dbReference type="Proteomes" id="UP000026962">
    <property type="component" value="Chromosome 3"/>
</dbReference>